<proteinExistence type="predicted"/>
<evidence type="ECO:0000313" key="2">
    <source>
        <dbReference type="Proteomes" id="UP000784294"/>
    </source>
</evidence>
<dbReference type="AlphaFoldDB" id="A0A448XMZ0"/>
<sequence>MSNLEKKSNHPAAAWDYLNLVDVEVKMTSITSGAAQDPLHSANPKLSLSTILTPSLDSATANSSYCQQEESPTNNSLNNLRPCSIHCLKAISNHLCAGRDTGPLRSSPNSAIRTLEKPGISAQPDVWQAPYSC</sequence>
<evidence type="ECO:0000313" key="1">
    <source>
        <dbReference type="EMBL" id="VEL40547.1"/>
    </source>
</evidence>
<keyword evidence="2" id="KW-1185">Reference proteome</keyword>
<accession>A0A448XMZ0</accession>
<dbReference type="EMBL" id="CAAALY010265366">
    <property type="protein sequence ID" value="VEL40547.1"/>
    <property type="molecule type" value="Genomic_DNA"/>
</dbReference>
<name>A0A448XMZ0_9PLAT</name>
<reference evidence="1" key="1">
    <citation type="submission" date="2018-11" db="EMBL/GenBank/DDBJ databases">
        <authorList>
            <consortium name="Pathogen Informatics"/>
        </authorList>
    </citation>
    <scope>NUCLEOTIDE SEQUENCE</scope>
</reference>
<protein>
    <submittedName>
        <fullName evidence="1">Uncharacterized protein</fullName>
    </submittedName>
</protein>
<dbReference type="Proteomes" id="UP000784294">
    <property type="component" value="Unassembled WGS sequence"/>
</dbReference>
<gene>
    <name evidence="1" type="ORF">PXEA_LOCUS33987</name>
</gene>
<organism evidence="1 2">
    <name type="scientific">Protopolystoma xenopodis</name>
    <dbReference type="NCBI Taxonomy" id="117903"/>
    <lineage>
        <taxon>Eukaryota</taxon>
        <taxon>Metazoa</taxon>
        <taxon>Spiralia</taxon>
        <taxon>Lophotrochozoa</taxon>
        <taxon>Platyhelminthes</taxon>
        <taxon>Monogenea</taxon>
        <taxon>Polyopisthocotylea</taxon>
        <taxon>Polystomatidea</taxon>
        <taxon>Polystomatidae</taxon>
        <taxon>Protopolystoma</taxon>
    </lineage>
</organism>
<comment type="caution">
    <text evidence="1">The sequence shown here is derived from an EMBL/GenBank/DDBJ whole genome shotgun (WGS) entry which is preliminary data.</text>
</comment>